<dbReference type="InterPro" id="IPR037460">
    <property type="entry name" value="SEST-like"/>
</dbReference>
<dbReference type="Proteomes" id="UP001610335">
    <property type="component" value="Unassembled WGS sequence"/>
</dbReference>
<dbReference type="PANTHER" id="PTHR37981">
    <property type="entry name" value="LIPASE 2"/>
    <property type="match status" value="1"/>
</dbReference>
<reference evidence="1 2" key="1">
    <citation type="submission" date="2024-07" db="EMBL/GenBank/DDBJ databases">
        <title>Section-level genome sequencing and comparative genomics of Aspergillus sections Usti and Cavernicolus.</title>
        <authorList>
            <consortium name="Lawrence Berkeley National Laboratory"/>
            <person name="Nybo J.L."/>
            <person name="Vesth T.C."/>
            <person name="Theobald S."/>
            <person name="Frisvad J.C."/>
            <person name="Larsen T.O."/>
            <person name="Kjaerboelling I."/>
            <person name="Rothschild-Mancinelli K."/>
            <person name="Lyhne E.K."/>
            <person name="Kogle M.E."/>
            <person name="Barry K."/>
            <person name="Clum A."/>
            <person name="Na H."/>
            <person name="Ledsgaard L."/>
            <person name="Lin J."/>
            <person name="Lipzen A."/>
            <person name="Kuo A."/>
            <person name="Riley R."/>
            <person name="Mondo S."/>
            <person name="LaButti K."/>
            <person name="Haridas S."/>
            <person name="Pangalinan J."/>
            <person name="Salamov A.A."/>
            <person name="Simmons B.A."/>
            <person name="Magnuson J.K."/>
            <person name="Chen J."/>
            <person name="Drula E."/>
            <person name="Henrissat B."/>
            <person name="Wiebenga A."/>
            <person name="Lubbers R.J."/>
            <person name="Gomes A.C."/>
            <person name="Makela M.R."/>
            <person name="Stajich J."/>
            <person name="Grigoriev I.V."/>
            <person name="Mortensen U.H."/>
            <person name="De vries R.P."/>
            <person name="Baker S.E."/>
            <person name="Andersen M.R."/>
        </authorList>
    </citation>
    <scope>NUCLEOTIDE SEQUENCE [LARGE SCALE GENOMIC DNA]</scope>
    <source>
        <strain evidence="1 2">CBS 600.67</strain>
    </source>
</reference>
<keyword evidence="2" id="KW-1185">Reference proteome</keyword>
<accession>A0ABR4HFZ6</accession>
<protein>
    <submittedName>
        <fullName evidence="1">Uncharacterized protein</fullName>
    </submittedName>
</protein>
<organism evidence="1 2">
    <name type="scientific">Aspergillus cavernicola</name>
    <dbReference type="NCBI Taxonomy" id="176166"/>
    <lineage>
        <taxon>Eukaryota</taxon>
        <taxon>Fungi</taxon>
        <taxon>Dikarya</taxon>
        <taxon>Ascomycota</taxon>
        <taxon>Pezizomycotina</taxon>
        <taxon>Eurotiomycetes</taxon>
        <taxon>Eurotiomycetidae</taxon>
        <taxon>Eurotiales</taxon>
        <taxon>Aspergillaceae</taxon>
        <taxon>Aspergillus</taxon>
        <taxon>Aspergillus subgen. Nidulantes</taxon>
    </lineage>
</organism>
<dbReference type="EMBL" id="JBFXLS010000126">
    <property type="protein sequence ID" value="KAL2814404.1"/>
    <property type="molecule type" value="Genomic_DNA"/>
</dbReference>
<proteinExistence type="predicted"/>
<evidence type="ECO:0000313" key="2">
    <source>
        <dbReference type="Proteomes" id="UP001610335"/>
    </source>
</evidence>
<name>A0ABR4HFZ6_9EURO</name>
<evidence type="ECO:0000313" key="1">
    <source>
        <dbReference type="EMBL" id="KAL2814404.1"/>
    </source>
</evidence>
<dbReference type="InterPro" id="IPR036514">
    <property type="entry name" value="SGNH_hydro_sf"/>
</dbReference>
<sequence length="522" mass="59143">MLVTTISLPPYADHPSLTHIFTSPGCLVITHPSIGLFVSTPQKHRYGRFSCDILNITSSSASYLPIDTKSPADFRWIKRWAAIGESFAAGIGCGHLYSKSEGDHKCSRYDRSWPAILERRFGPSAKSLSLRQDLDLVVLTAATCVFLPFMGEKATGLSFMPCMHRFSMIPTTTPVPRSRTGFSFFFPVSGLKLTVDRRQKFNTLVSNINKAIKEVVVEYRKSIWIKYRITYADWDLWPHEEVKGQFCVPDTTRAYTDSKQPDLHFFRPEIKHRSFGHDELKRRDLISRGILNETAIQEEATVYNSVFYKSVNSAAHALIALASRDTLMPTPAGCHGDNNKEVTFGKGLPDRWGKFFHPNELGHRTIASFVLEAIIAERYAVLGTNQPICKRQDTFKCFTNTATYTRYISADILTETHKTDCKELIPRAGQGCASKFSEADCLGAFARLIHGCDPRNPMNFKFGGSSLRERPWLMIQKPYGRCHGTYMITHSSYTLYGAGWAYCLDMISCDCHWKFKYFDQPD</sequence>
<dbReference type="PANTHER" id="PTHR37981:SF1">
    <property type="entry name" value="SGNH HYDROLASE-TYPE ESTERASE DOMAIN-CONTAINING PROTEIN"/>
    <property type="match status" value="1"/>
</dbReference>
<gene>
    <name evidence="1" type="ORF">BDW59DRAFT_176470</name>
</gene>
<comment type="caution">
    <text evidence="1">The sequence shown here is derived from an EMBL/GenBank/DDBJ whole genome shotgun (WGS) entry which is preliminary data.</text>
</comment>
<dbReference type="Gene3D" id="3.40.50.1110">
    <property type="entry name" value="SGNH hydrolase"/>
    <property type="match status" value="1"/>
</dbReference>
<dbReference type="SUPFAM" id="SSF52266">
    <property type="entry name" value="SGNH hydrolase"/>
    <property type="match status" value="1"/>
</dbReference>
<dbReference type="Pfam" id="PF18647">
    <property type="entry name" value="Fungal_lectin_2"/>
    <property type="match status" value="1"/>
</dbReference>